<dbReference type="KEGG" id="aay:WYH_01078"/>
<evidence type="ECO:0000313" key="1">
    <source>
        <dbReference type="EMBL" id="AKH42125.1"/>
    </source>
</evidence>
<dbReference type="PATRIC" id="fig|1267766.3.peg.1083"/>
<dbReference type="AlphaFoldDB" id="A0A0F7KTJ6"/>
<proteinExistence type="predicted"/>
<sequence length="78" mass="8298">MWANNVEGSCTSDAREFTSWRVESDTSAVSALKAEPYLVSADSGLVGSACKAIMPSIASTRSLKEAGRAEPSFTPWKV</sequence>
<dbReference type="EMBL" id="CP011452">
    <property type="protein sequence ID" value="AKH42125.1"/>
    <property type="molecule type" value="Genomic_DNA"/>
</dbReference>
<keyword evidence="2" id="KW-1185">Reference proteome</keyword>
<gene>
    <name evidence="1" type="ORF">WYH_01078</name>
</gene>
<reference evidence="1" key="1">
    <citation type="submission" date="2015-05" db="EMBL/GenBank/DDBJ databases">
        <title>The complete genome of Altererythrobacter atlanticus strain 26DY36.</title>
        <authorList>
            <person name="Wu Y.-H."/>
            <person name="Cheng H."/>
            <person name="Wu X.-W."/>
        </authorList>
    </citation>
    <scope>NUCLEOTIDE SEQUENCE [LARGE SCALE GENOMIC DNA]</scope>
    <source>
        <strain evidence="1">26DY36</strain>
    </source>
</reference>
<accession>A0A0F7KTJ6</accession>
<dbReference type="Proteomes" id="UP000034392">
    <property type="component" value="Chromosome"/>
</dbReference>
<protein>
    <submittedName>
        <fullName evidence="1">Uncharacterized protein</fullName>
    </submittedName>
</protein>
<organism evidence="1 2">
    <name type="scientific">Croceibacterium atlanticum</name>
    <dbReference type="NCBI Taxonomy" id="1267766"/>
    <lineage>
        <taxon>Bacteria</taxon>
        <taxon>Pseudomonadati</taxon>
        <taxon>Pseudomonadota</taxon>
        <taxon>Alphaproteobacteria</taxon>
        <taxon>Sphingomonadales</taxon>
        <taxon>Erythrobacteraceae</taxon>
        <taxon>Croceibacterium</taxon>
    </lineage>
</organism>
<name>A0A0F7KTJ6_9SPHN</name>
<evidence type="ECO:0000313" key="2">
    <source>
        <dbReference type="Proteomes" id="UP000034392"/>
    </source>
</evidence>